<name>A0ACB8F1U6_9SAUR</name>
<evidence type="ECO:0000313" key="1">
    <source>
        <dbReference type="EMBL" id="KAH7999143.1"/>
    </source>
</evidence>
<protein>
    <submittedName>
        <fullName evidence="1">Peptidyl-prolyl cis-trans isomerase fkbp8</fullName>
    </submittedName>
</protein>
<evidence type="ECO:0000313" key="2">
    <source>
        <dbReference type="Proteomes" id="UP000827872"/>
    </source>
</evidence>
<gene>
    <name evidence="1" type="primary">FKBP8</name>
    <name evidence="1" type="ORF">K3G42_005668</name>
</gene>
<comment type="caution">
    <text evidence="1">The sequence shown here is derived from an EMBL/GenBank/DDBJ whole genome shotgun (WGS) entry which is preliminary data.</text>
</comment>
<keyword evidence="2" id="KW-1185">Reference proteome</keyword>
<dbReference type="EMBL" id="CM037618">
    <property type="protein sequence ID" value="KAH7999143.1"/>
    <property type="molecule type" value="Genomic_DNA"/>
</dbReference>
<dbReference type="Proteomes" id="UP000827872">
    <property type="component" value="Linkage Group LG05"/>
</dbReference>
<sequence length="120" mass="13120">MRSWPGTKSQEYGEPPKVVCSFWGKKNLPPRVWRVGHVSLSSVGLQTIHMELSKLAKKHADQKSVETEMYRKMLGTAGSSGPPDKCKDKSSRAIPWKWLFGATAVALGGVALSVVIAARN</sequence>
<accession>A0ACB8F1U6</accession>
<reference evidence="1" key="1">
    <citation type="submission" date="2021-08" db="EMBL/GenBank/DDBJ databases">
        <title>The first chromosome-level gecko genome reveals the dynamic sex chromosomes of Neotropical dwarf geckos (Sphaerodactylidae: Sphaerodactylus).</title>
        <authorList>
            <person name="Pinto B.J."/>
            <person name="Keating S.E."/>
            <person name="Gamble T."/>
        </authorList>
    </citation>
    <scope>NUCLEOTIDE SEQUENCE</scope>
    <source>
        <strain evidence="1">TG3544</strain>
    </source>
</reference>
<keyword evidence="1" id="KW-0413">Isomerase</keyword>
<organism evidence="1 2">
    <name type="scientific">Sphaerodactylus townsendi</name>
    <dbReference type="NCBI Taxonomy" id="933632"/>
    <lineage>
        <taxon>Eukaryota</taxon>
        <taxon>Metazoa</taxon>
        <taxon>Chordata</taxon>
        <taxon>Craniata</taxon>
        <taxon>Vertebrata</taxon>
        <taxon>Euteleostomi</taxon>
        <taxon>Lepidosauria</taxon>
        <taxon>Squamata</taxon>
        <taxon>Bifurcata</taxon>
        <taxon>Gekkota</taxon>
        <taxon>Sphaerodactylidae</taxon>
        <taxon>Sphaerodactylus</taxon>
    </lineage>
</organism>
<proteinExistence type="predicted"/>